<keyword evidence="15" id="KW-0413">Isomerase</keyword>
<keyword evidence="5 11" id="KW-0479">Metal-binding</keyword>
<evidence type="ECO:0000256" key="10">
    <source>
        <dbReference type="ARBA" id="ARBA00049021"/>
    </source>
</evidence>
<comment type="similarity">
    <text evidence="3 11 12">Belongs to the ketol-acid reductoisomerase family.</text>
</comment>
<dbReference type="PROSITE" id="PS51851">
    <property type="entry name" value="KARI_C"/>
    <property type="match status" value="1"/>
</dbReference>
<comment type="function">
    <text evidence="11">Involved in the biosynthesis of branched-chain amino acids (BCAA). Catalyzes an alkyl-migration followed by a ketol-acid reduction of (S)-2-acetolactate (S2AL) to yield (R)-2,3-dihydroxy-isovalerate. In the isomerase reaction, S2AL is rearranged via a Mg-dependent methyl migration to produce 3-hydroxy-3-methyl-2-ketobutyrate (HMKB). In the reductase reaction, this 2-ketoacid undergoes a metal-dependent reduction by NADPH to yield (R)-2,3-dihydroxy-isovalerate.</text>
</comment>
<dbReference type="EMBL" id="CP001631">
    <property type="protein sequence ID" value="ACU54467.1"/>
    <property type="molecule type" value="Genomic_DNA"/>
</dbReference>
<feature type="active site" evidence="11">
    <location>
        <position position="108"/>
    </location>
</feature>
<comment type="caution">
    <text evidence="11">Lacks conserved residue(s) required for the propagation of feature annotation.</text>
</comment>
<evidence type="ECO:0000256" key="8">
    <source>
        <dbReference type="ARBA" id="ARBA00023002"/>
    </source>
</evidence>
<evidence type="ECO:0000256" key="7">
    <source>
        <dbReference type="ARBA" id="ARBA00022857"/>
    </source>
</evidence>
<evidence type="ECO:0000256" key="11">
    <source>
        <dbReference type="HAMAP-Rule" id="MF_00435"/>
    </source>
</evidence>
<dbReference type="GO" id="GO:0004455">
    <property type="term" value="F:ketol-acid reductoisomerase activity"/>
    <property type="evidence" value="ECO:0007669"/>
    <property type="project" value="UniProtKB-UniRule"/>
</dbReference>
<keyword evidence="6 11" id="KW-0460">Magnesium</keyword>
<feature type="binding site" evidence="11">
    <location>
        <begin position="25"/>
        <end position="28"/>
    </location>
    <ligand>
        <name>NADP(+)</name>
        <dbReference type="ChEBI" id="CHEBI:58349"/>
    </ligand>
</feature>
<dbReference type="InterPro" id="IPR036291">
    <property type="entry name" value="NAD(P)-bd_dom_sf"/>
</dbReference>
<feature type="binding site" evidence="11 12">
    <location>
        <position position="231"/>
    </location>
    <ligand>
        <name>Mg(2+)</name>
        <dbReference type="ChEBI" id="CHEBI:18420"/>
        <label>2</label>
    </ligand>
</feature>
<dbReference type="Gene3D" id="6.10.240.10">
    <property type="match status" value="1"/>
</dbReference>
<evidence type="ECO:0000256" key="2">
    <source>
        <dbReference type="ARBA" id="ARBA00004885"/>
    </source>
</evidence>
<feature type="binding site" evidence="11">
    <location>
        <position position="48"/>
    </location>
    <ligand>
        <name>NADP(+)</name>
        <dbReference type="ChEBI" id="CHEBI:58349"/>
    </ligand>
</feature>
<dbReference type="UniPathway" id="UPA00047">
    <property type="reaction ID" value="UER00056"/>
</dbReference>
<evidence type="ECO:0000256" key="4">
    <source>
        <dbReference type="ARBA" id="ARBA00022605"/>
    </source>
</evidence>
<dbReference type="PANTHER" id="PTHR21371">
    <property type="entry name" value="KETOL-ACID REDUCTOISOMERASE, MITOCHONDRIAL"/>
    <property type="match status" value="1"/>
</dbReference>
<sequence length="340" mass="36656">MAQMYYDKDANPALITDRRVAIIGYGSQGHAHALNLLDSGVPVRVGLREGSASADKARASGLEVSSVADAVRWADLVMLLVPDTTAPTLWREQVAPNLQPGSAVAFAHGFNIRFGLIEPDPSVDVIMIAPKGPGHLLRRTYEEGGGIPSLIAVANDASGRAHDTALAYAWAIGSTRAGVLDTTFAEETETDLFGEQVVLCGGLSQLVRAGFDTLVEAGYQPESAYFECLHELKLIVDLLYEHGLSGMWFSVSETAEYGGLTRGPRIVNDETRAEMRRVLDEIRSGAFASELVDEIAAGRPRFEALRREAREAQIEQVGRDLRAMMPFLASATKLDQVSGG</sequence>
<dbReference type="InterPro" id="IPR014359">
    <property type="entry name" value="KARI_prok"/>
</dbReference>
<dbReference type="GO" id="GO:0050661">
    <property type="term" value="F:NADP binding"/>
    <property type="evidence" value="ECO:0007669"/>
    <property type="project" value="InterPro"/>
</dbReference>
<keyword evidence="7 11" id="KW-0521">NADP</keyword>
<dbReference type="PANTHER" id="PTHR21371:SF1">
    <property type="entry name" value="KETOL-ACID REDUCTOISOMERASE, MITOCHONDRIAL"/>
    <property type="match status" value="1"/>
</dbReference>
<dbReference type="Pfam" id="PF07991">
    <property type="entry name" value="KARI_N"/>
    <property type="match status" value="1"/>
</dbReference>
<dbReference type="OrthoDB" id="9804088at2"/>
<comment type="pathway">
    <text evidence="2 11">Amino-acid biosynthesis; L-isoleucine biosynthesis; L-isoleucine from 2-oxobutanoate: step 2/4.</text>
</comment>
<comment type="pathway">
    <text evidence="1 11">Amino-acid biosynthesis; L-valine biosynthesis; L-valine from pyruvate: step 2/4.</text>
</comment>
<dbReference type="FunFam" id="3.40.50.720:FF:000023">
    <property type="entry name" value="Ketol-acid reductoisomerase (NADP(+))"/>
    <property type="match status" value="1"/>
</dbReference>
<keyword evidence="8 11" id="KW-0560">Oxidoreductase</keyword>
<comment type="catalytic activity">
    <reaction evidence="11">
        <text>(2R,3R)-2,3-dihydroxy-3-methylpentanoate + NADP(+) = (S)-2-ethyl-2-hydroxy-3-oxobutanoate + NADPH + H(+)</text>
        <dbReference type="Rhea" id="RHEA:13493"/>
        <dbReference type="ChEBI" id="CHEBI:15378"/>
        <dbReference type="ChEBI" id="CHEBI:49256"/>
        <dbReference type="ChEBI" id="CHEBI:49258"/>
        <dbReference type="ChEBI" id="CHEBI:57783"/>
        <dbReference type="ChEBI" id="CHEBI:58349"/>
        <dbReference type="EC" id="1.1.1.86"/>
    </reaction>
</comment>
<feature type="binding site" evidence="11">
    <location>
        <position position="51"/>
    </location>
    <ligand>
        <name>NADP(+)</name>
        <dbReference type="ChEBI" id="CHEBI:58349"/>
    </ligand>
</feature>
<dbReference type="Pfam" id="PF01450">
    <property type="entry name" value="KARI_C"/>
    <property type="match status" value="1"/>
</dbReference>
<organism evidence="15 16">
    <name type="scientific">Acidimicrobium ferrooxidans (strain DSM 10331 / JCM 15462 / NBRC 103882 / ICP)</name>
    <dbReference type="NCBI Taxonomy" id="525909"/>
    <lineage>
        <taxon>Bacteria</taxon>
        <taxon>Bacillati</taxon>
        <taxon>Actinomycetota</taxon>
        <taxon>Acidimicrobiia</taxon>
        <taxon>Acidimicrobiales</taxon>
        <taxon>Acidimicrobiaceae</taxon>
        <taxon>Acidimicrobium</taxon>
    </lineage>
</organism>
<evidence type="ECO:0000256" key="3">
    <source>
        <dbReference type="ARBA" id="ARBA00010318"/>
    </source>
</evidence>
<dbReference type="GO" id="GO:0009097">
    <property type="term" value="P:isoleucine biosynthetic process"/>
    <property type="evidence" value="ECO:0007669"/>
    <property type="project" value="UniProtKB-UniRule"/>
</dbReference>
<keyword evidence="16" id="KW-1185">Reference proteome</keyword>
<dbReference type="NCBIfam" id="NF009940">
    <property type="entry name" value="PRK13403.1"/>
    <property type="match status" value="1"/>
</dbReference>
<dbReference type="PIRSF" id="PIRSF000116">
    <property type="entry name" value="IlvC_gammaproteo"/>
    <property type="match status" value="1"/>
</dbReference>
<dbReference type="EC" id="1.1.1.86" evidence="11"/>
<dbReference type="PROSITE" id="PS51850">
    <property type="entry name" value="KARI_N"/>
    <property type="match status" value="1"/>
</dbReference>
<name>C7M0F9_ACIFD</name>
<dbReference type="NCBIfam" id="TIGR00465">
    <property type="entry name" value="ilvC"/>
    <property type="match status" value="1"/>
</dbReference>
<dbReference type="GO" id="GO:0000287">
    <property type="term" value="F:magnesium ion binding"/>
    <property type="evidence" value="ECO:0007669"/>
    <property type="project" value="UniProtKB-UniRule"/>
</dbReference>
<dbReference type="InterPro" id="IPR013116">
    <property type="entry name" value="KARI_N"/>
</dbReference>
<dbReference type="RefSeq" id="WP_015798946.1">
    <property type="nucleotide sequence ID" value="NC_013124.1"/>
</dbReference>
<dbReference type="HOGENOM" id="CLU_033821_0_1_11"/>
<dbReference type="AlphaFoldDB" id="C7M0F9"/>
<dbReference type="Proteomes" id="UP000000771">
    <property type="component" value="Chromosome"/>
</dbReference>
<evidence type="ECO:0000256" key="12">
    <source>
        <dbReference type="PROSITE-ProRule" id="PRU01198"/>
    </source>
</evidence>
<feature type="domain" description="KARI N-terminal Rossmann" evidence="13">
    <location>
        <begin position="2"/>
        <end position="182"/>
    </location>
</feature>
<dbReference type="KEGG" id="afo:Afer_1545"/>
<keyword evidence="4 11" id="KW-0028">Amino-acid biosynthesis</keyword>
<dbReference type="UniPathway" id="UPA00049">
    <property type="reaction ID" value="UER00060"/>
</dbReference>
<dbReference type="HAMAP" id="MF_00435">
    <property type="entry name" value="IlvC"/>
    <property type="match status" value="1"/>
</dbReference>
<evidence type="ECO:0000256" key="1">
    <source>
        <dbReference type="ARBA" id="ARBA00004864"/>
    </source>
</evidence>
<dbReference type="InterPro" id="IPR013023">
    <property type="entry name" value="KARI"/>
</dbReference>
<dbReference type="InterPro" id="IPR000506">
    <property type="entry name" value="KARI_C"/>
</dbReference>
<evidence type="ECO:0000313" key="15">
    <source>
        <dbReference type="EMBL" id="ACU54467.1"/>
    </source>
</evidence>
<dbReference type="STRING" id="525909.Afer_1545"/>
<evidence type="ECO:0000256" key="5">
    <source>
        <dbReference type="ARBA" id="ARBA00022723"/>
    </source>
</evidence>
<feature type="binding site" evidence="11 12">
    <location>
        <position position="252"/>
    </location>
    <ligand>
        <name>substrate</name>
    </ligand>
</feature>
<dbReference type="InterPro" id="IPR008927">
    <property type="entry name" value="6-PGluconate_DH-like_C_sf"/>
</dbReference>
<evidence type="ECO:0000259" key="14">
    <source>
        <dbReference type="PROSITE" id="PS51851"/>
    </source>
</evidence>
<evidence type="ECO:0000313" key="16">
    <source>
        <dbReference type="Proteomes" id="UP000000771"/>
    </source>
</evidence>
<dbReference type="Gene3D" id="3.40.50.720">
    <property type="entry name" value="NAD(P)-binding Rossmann-like Domain"/>
    <property type="match status" value="1"/>
</dbReference>
<comment type="cofactor">
    <cofactor evidence="11">
        <name>Mg(2+)</name>
        <dbReference type="ChEBI" id="CHEBI:18420"/>
    </cofactor>
    <text evidence="11">Binds 2 magnesium ions per subunit.</text>
</comment>
<comment type="catalytic activity">
    <reaction evidence="10 11">
        <text>(2R)-2,3-dihydroxy-3-methylbutanoate + NADP(+) = (2S)-2-acetolactate + NADPH + H(+)</text>
        <dbReference type="Rhea" id="RHEA:22068"/>
        <dbReference type="ChEBI" id="CHEBI:15378"/>
        <dbReference type="ChEBI" id="CHEBI:49072"/>
        <dbReference type="ChEBI" id="CHEBI:57783"/>
        <dbReference type="ChEBI" id="CHEBI:58349"/>
        <dbReference type="ChEBI" id="CHEBI:58476"/>
        <dbReference type="EC" id="1.1.1.86"/>
    </reaction>
</comment>
<proteinExistence type="inferred from homology"/>
<feature type="binding site" evidence="11">
    <location>
        <position position="134"/>
    </location>
    <ligand>
        <name>NADP(+)</name>
        <dbReference type="ChEBI" id="CHEBI:58349"/>
    </ligand>
</feature>
<feature type="binding site" evidence="11">
    <location>
        <position position="53"/>
    </location>
    <ligand>
        <name>NADP(+)</name>
        <dbReference type="ChEBI" id="CHEBI:58349"/>
    </ligand>
</feature>
<evidence type="ECO:0000256" key="9">
    <source>
        <dbReference type="ARBA" id="ARBA00023304"/>
    </source>
</evidence>
<dbReference type="NCBIfam" id="NF004017">
    <property type="entry name" value="PRK05479.1"/>
    <property type="match status" value="1"/>
</dbReference>
<dbReference type="GO" id="GO:0016853">
    <property type="term" value="F:isomerase activity"/>
    <property type="evidence" value="ECO:0007669"/>
    <property type="project" value="UniProtKB-KW"/>
</dbReference>
<feature type="binding site" evidence="11 12">
    <location>
        <position position="191"/>
    </location>
    <ligand>
        <name>Mg(2+)</name>
        <dbReference type="ChEBI" id="CHEBI:18420"/>
        <label>1</label>
    </ligand>
</feature>
<dbReference type="SUPFAM" id="SSF51735">
    <property type="entry name" value="NAD(P)-binding Rossmann-fold domains"/>
    <property type="match status" value="1"/>
</dbReference>
<feature type="binding site" evidence="11 12">
    <location>
        <position position="191"/>
    </location>
    <ligand>
        <name>Mg(2+)</name>
        <dbReference type="ChEBI" id="CHEBI:18420"/>
        <label>2</label>
    </ligand>
</feature>
<feature type="binding site" evidence="11 12">
    <location>
        <position position="227"/>
    </location>
    <ligand>
        <name>Mg(2+)</name>
        <dbReference type="ChEBI" id="CHEBI:18420"/>
        <label>2</label>
    </ligand>
</feature>
<dbReference type="SUPFAM" id="SSF48179">
    <property type="entry name" value="6-phosphogluconate dehydrogenase C-terminal domain-like"/>
    <property type="match status" value="1"/>
</dbReference>
<feature type="domain" description="KARI C-terminal knotted" evidence="14">
    <location>
        <begin position="183"/>
        <end position="328"/>
    </location>
</feature>
<reference evidence="15 16" key="1">
    <citation type="journal article" date="2009" name="Stand. Genomic Sci.">
        <title>Complete genome sequence of Acidimicrobium ferrooxidans type strain (ICP).</title>
        <authorList>
            <person name="Clum A."/>
            <person name="Nolan M."/>
            <person name="Lang E."/>
            <person name="Glavina Del Rio T."/>
            <person name="Tice H."/>
            <person name="Copeland A."/>
            <person name="Cheng J.F."/>
            <person name="Lucas S."/>
            <person name="Chen F."/>
            <person name="Bruce D."/>
            <person name="Goodwin L."/>
            <person name="Pitluck S."/>
            <person name="Ivanova N."/>
            <person name="Mavrommatis K."/>
            <person name="Mikhailova N."/>
            <person name="Pati A."/>
            <person name="Chen A."/>
            <person name="Palaniappan K."/>
            <person name="Goker M."/>
            <person name="Spring S."/>
            <person name="Land M."/>
            <person name="Hauser L."/>
            <person name="Chang Y.J."/>
            <person name="Jeffries C.C."/>
            <person name="Chain P."/>
            <person name="Bristow J."/>
            <person name="Eisen J.A."/>
            <person name="Markowitz V."/>
            <person name="Hugenholtz P."/>
            <person name="Kyrpides N.C."/>
            <person name="Klenk H.P."/>
            <person name="Lapidus A."/>
        </authorList>
    </citation>
    <scope>NUCLEOTIDE SEQUENCE [LARGE SCALE GENOMIC DNA]</scope>
    <source>
        <strain evidence="16">DSM 10331 / JCM 15462 / NBRC 103882 / ICP</strain>
    </source>
</reference>
<accession>C7M0F9</accession>
<protein>
    <recommendedName>
        <fullName evidence="11">Ketol-acid reductoisomerase (NADP(+))</fullName>
        <shortName evidence="11">KARI</shortName>
        <ecNumber evidence="11">1.1.1.86</ecNumber>
    </recommendedName>
    <alternativeName>
        <fullName evidence="11">Acetohydroxy-acid isomeroreductase</fullName>
        <shortName evidence="11">AHIR</shortName>
    </alternativeName>
    <alternativeName>
        <fullName evidence="11">Alpha-keto-beta-hydroxylacyl reductoisomerase</fullName>
    </alternativeName>
</protein>
<dbReference type="GO" id="GO:0009099">
    <property type="term" value="P:L-valine biosynthetic process"/>
    <property type="evidence" value="ECO:0007669"/>
    <property type="project" value="UniProtKB-UniRule"/>
</dbReference>
<evidence type="ECO:0000256" key="6">
    <source>
        <dbReference type="ARBA" id="ARBA00022842"/>
    </source>
</evidence>
<keyword evidence="9 11" id="KW-0100">Branched-chain amino acid biosynthesis</keyword>
<feature type="binding site" evidence="11 12">
    <location>
        <position position="195"/>
    </location>
    <ligand>
        <name>Mg(2+)</name>
        <dbReference type="ChEBI" id="CHEBI:18420"/>
        <label>1</label>
    </ligand>
</feature>
<evidence type="ECO:0000259" key="13">
    <source>
        <dbReference type="PROSITE" id="PS51850"/>
    </source>
</evidence>
<gene>
    <name evidence="11" type="primary">ilvC</name>
    <name evidence="15" type="ordered locus">Afer_1545</name>
</gene>
<dbReference type="eggNOG" id="COG0059">
    <property type="taxonomic scope" value="Bacteria"/>
</dbReference>